<reference evidence="5" key="1">
    <citation type="submission" date="2016-10" db="EMBL/GenBank/DDBJ databases">
        <authorList>
            <person name="Varghese N."/>
            <person name="Submissions S."/>
        </authorList>
    </citation>
    <scope>NUCLEOTIDE SEQUENCE [LARGE SCALE GENOMIC DNA]</scope>
    <source>
        <strain evidence="5">DSM 44142</strain>
    </source>
</reference>
<dbReference type="PROSITE" id="PS50977">
    <property type="entry name" value="HTH_TETR_2"/>
    <property type="match status" value="1"/>
</dbReference>
<dbReference type="SUPFAM" id="SSF46689">
    <property type="entry name" value="Homeodomain-like"/>
    <property type="match status" value="1"/>
</dbReference>
<dbReference type="Pfam" id="PF17940">
    <property type="entry name" value="TetR_C_31"/>
    <property type="match status" value="1"/>
</dbReference>
<dbReference type="Gene3D" id="1.10.357.10">
    <property type="entry name" value="Tetracycline Repressor, domain 2"/>
    <property type="match status" value="1"/>
</dbReference>
<dbReference type="Proteomes" id="UP000183053">
    <property type="component" value="Unassembled WGS sequence"/>
</dbReference>
<protein>
    <submittedName>
        <fullName evidence="4">Regulatory protein, tetR family</fullName>
    </submittedName>
</protein>
<evidence type="ECO:0000313" key="5">
    <source>
        <dbReference type="Proteomes" id="UP000183053"/>
    </source>
</evidence>
<organism evidence="4 5">
    <name type="scientific">Tsukamurella pulmonis</name>
    <dbReference type="NCBI Taxonomy" id="47312"/>
    <lineage>
        <taxon>Bacteria</taxon>
        <taxon>Bacillati</taxon>
        <taxon>Actinomycetota</taxon>
        <taxon>Actinomycetes</taxon>
        <taxon>Mycobacteriales</taxon>
        <taxon>Tsukamurellaceae</taxon>
        <taxon>Tsukamurella</taxon>
    </lineage>
</organism>
<dbReference type="OrthoDB" id="7506349at2"/>
<evidence type="ECO:0000259" key="3">
    <source>
        <dbReference type="PROSITE" id="PS50977"/>
    </source>
</evidence>
<sequence>MLRAGLDLLGRVGLKNWSMRAVEDEAGVPHGTARHHFSNQRGLVLAMVRHLLDVDRPSDGATVHDQVVRWVGIESGWTRARYELIVASFHDEELAAEIVRARDRLIEDLVDRGLNPTDATALAVSLDGFVLDAVLRRSPAARVDLDAILSRFGVD</sequence>
<dbReference type="EMBL" id="FNLF01000002">
    <property type="protein sequence ID" value="SDR17660.1"/>
    <property type="molecule type" value="Genomic_DNA"/>
</dbReference>
<dbReference type="GO" id="GO:0003677">
    <property type="term" value="F:DNA binding"/>
    <property type="evidence" value="ECO:0007669"/>
    <property type="project" value="UniProtKB-UniRule"/>
</dbReference>
<dbReference type="STRING" id="47312.SAMN04489765_3634"/>
<dbReference type="InterPro" id="IPR009057">
    <property type="entry name" value="Homeodomain-like_sf"/>
</dbReference>
<accession>A0A1H1GWX5</accession>
<feature type="domain" description="HTH tetR-type" evidence="3">
    <location>
        <begin position="1"/>
        <end position="55"/>
    </location>
</feature>
<evidence type="ECO:0000313" key="4">
    <source>
        <dbReference type="EMBL" id="SDR17660.1"/>
    </source>
</evidence>
<keyword evidence="1 2" id="KW-0238">DNA-binding</keyword>
<proteinExistence type="predicted"/>
<feature type="DNA-binding region" description="H-T-H motif" evidence="2">
    <location>
        <begin position="18"/>
        <end position="37"/>
    </location>
</feature>
<gene>
    <name evidence="4" type="ORF">SAMN04489765_3634</name>
</gene>
<dbReference type="Pfam" id="PF00440">
    <property type="entry name" value="TetR_N"/>
    <property type="match status" value="1"/>
</dbReference>
<dbReference type="InterPro" id="IPR001647">
    <property type="entry name" value="HTH_TetR"/>
</dbReference>
<dbReference type="AlphaFoldDB" id="A0A1H1GWX5"/>
<dbReference type="InterPro" id="IPR041583">
    <property type="entry name" value="TetR_C_31"/>
</dbReference>
<keyword evidence="5" id="KW-1185">Reference proteome</keyword>
<evidence type="ECO:0000256" key="1">
    <source>
        <dbReference type="ARBA" id="ARBA00023125"/>
    </source>
</evidence>
<evidence type="ECO:0000256" key="2">
    <source>
        <dbReference type="PROSITE-ProRule" id="PRU00335"/>
    </source>
</evidence>
<name>A0A1H1GWX5_9ACTN</name>